<dbReference type="STRING" id="7574.A0A1S3IG22"/>
<dbReference type="InterPro" id="IPR032675">
    <property type="entry name" value="LRR_dom_sf"/>
</dbReference>
<organism evidence="1 2">
    <name type="scientific">Lingula anatina</name>
    <name type="common">Brachiopod</name>
    <name type="synonym">Lingula unguis</name>
    <dbReference type="NCBI Taxonomy" id="7574"/>
    <lineage>
        <taxon>Eukaryota</taxon>
        <taxon>Metazoa</taxon>
        <taxon>Spiralia</taxon>
        <taxon>Lophotrochozoa</taxon>
        <taxon>Brachiopoda</taxon>
        <taxon>Linguliformea</taxon>
        <taxon>Lingulata</taxon>
        <taxon>Lingulida</taxon>
        <taxon>Linguloidea</taxon>
        <taxon>Lingulidae</taxon>
        <taxon>Lingula</taxon>
    </lineage>
</organism>
<dbReference type="KEGG" id="lak:106163969"/>
<dbReference type="AlphaFoldDB" id="A0A1S3IG22"/>
<dbReference type="InterPro" id="IPR006553">
    <property type="entry name" value="Leu-rich_rpt_Cys-con_subtyp"/>
</dbReference>
<dbReference type="SMART" id="SM00367">
    <property type="entry name" value="LRR_CC"/>
    <property type="match status" value="3"/>
</dbReference>
<dbReference type="Proteomes" id="UP000085678">
    <property type="component" value="Unplaced"/>
</dbReference>
<evidence type="ECO:0000313" key="1">
    <source>
        <dbReference type="Proteomes" id="UP000085678"/>
    </source>
</evidence>
<protein>
    <submittedName>
        <fullName evidence="2">F-box/LRR-repeat protein 7-like</fullName>
    </submittedName>
</protein>
<dbReference type="SUPFAM" id="SSF52047">
    <property type="entry name" value="RNI-like"/>
    <property type="match status" value="1"/>
</dbReference>
<dbReference type="GO" id="GO:0019005">
    <property type="term" value="C:SCF ubiquitin ligase complex"/>
    <property type="evidence" value="ECO:0007669"/>
    <property type="project" value="TreeGrafter"/>
</dbReference>
<dbReference type="GeneID" id="106163969"/>
<keyword evidence="1" id="KW-1185">Reference proteome</keyword>
<sequence length="168" mass="19754">MVRSLKDCCLQAIARNLNRISRVGRQLPHVHKELILKWLSDHDMLTDDYLPHITYHLFSANLKVINFYKCNQVTDHLLYQLSQSGCMLKHLTVHECNNVSDEGIKYITIDQEELEVLELRKLRFLTSYGLEVVRSNKLQKLDLKGCSYIDSRGKCRLFKKFTCIQYFS</sequence>
<reference evidence="2" key="1">
    <citation type="submission" date="2025-08" db="UniProtKB">
        <authorList>
            <consortium name="RefSeq"/>
        </authorList>
    </citation>
    <scope>IDENTIFICATION</scope>
    <source>
        <tissue evidence="2">Gonads</tissue>
    </source>
</reference>
<evidence type="ECO:0000313" key="2">
    <source>
        <dbReference type="RefSeq" id="XP_013397167.1"/>
    </source>
</evidence>
<gene>
    <name evidence="2" type="primary">LOC106163969</name>
</gene>
<accession>A0A1S3IG22</accession>
<dbReference type="PANTHER" id="PTHR13318:SF190">
    <property type="entry name" value="PARTNER OF PAIRED, ISOFORM B"/>
    <property type="match status" value="1"/>
</dbReference>
<dbReference type="Gene3D" id="3.80.10.10">
    <property type="entry name" value="Ribonuclease Inhibitor"/>
    <property type="match status" value="1"/>
</dbReference>
<dbReference type="OrthoDB" id="27842at2759"/>
<dbReference type="GO" id="GO:0031146">
    <property type="term" value="P:SCF-dependent proteasomal ubiquitin-dependent protein catabolic process"/>
    <property type="evidence" value="ECO:0007669"/>
    <property type="project" value="TreeGrafter"/>
</dbReference>
<dbReference type="InParanoid" id="A0A1S3IG22"/>
<proteinExistence type="predicted"/>
<dbReference type="PANTHER" id="PTHR13318">
    <property type="entry name" value="PARTNER OF PAIRED, ISOFORM B-RELATED"/>
    <property type="match status" value="1"/>
</dbReference>
<dbReference type="RefSeq" id="XP_013397167.1">
    <property type="nucleotide sequence ID" value="XM_013541713.1"/>
</dbReference>
<name>A0A1S3IG22_LINAN</name>